<comment type="caution">
    <text evidence="2">The sequence shown here is derived from an EMBL/GenBank/DDBJ whole genome shotgun (WGS) entry which is preliminary data.</text>
</comment>
<accession>A0AAU9UMK6</accession>
<evidence type="ECO:0000313" key="2">
    <source>
        <dbReference type="EMBL" id="CAH2099243.1"/>
    </source>
</evidence>
<evidence type="ECO:0000313" key="3">
    <source>
        <dbReference type="Proteomes" id="UP001153954"/>
    </source>
</evidence>
<protein>
    <submittedName>
        <fullName evidence="2">Uncharacterized protein</fullName>
    </submittedName>
</protein>
<evidence type="ECO:0000256" key="1">
    <source>
        <dbReference type="SAM" id="MobiDB-lite"/>
    </source>
</evidence>
<name>A0AAU9UMK6_EUPED</name>
<dbReference type="AlphaFoldDB" id="A0AAU9UMK6"/>
<proteinExistence type="predicted"/>
<feature type="compositionally biased region" description="Polar residues" evidence="1">
    <location>
        <begin position="99"/>
        <end position="108"/>
    </location>
</feature>
<feature type="region of interest" description="Disordered" evidence="1">
    <location>
        <begin position="57"/>
        <end position="116"/>
    </location>
</feature>
<keyword evidence="3" id="KW-1185">Reference proteome</keyword>
<dbReference type="Proteomes" id="UP001153954">
    <property type="component" value="Unassembled WGS sequence"/>
</dbReference>
<reference evidence="2" key="1">
    <citation type="submission" date="2022-03" db="EMBL/GenBank/DDBJ databases">
        <authorList>
            <person name="Tunstrom K."/>
        </authorList>
    </citation>
    <scope>NUCLEOTIDE SEQUENCE</scope>
</reference>
<gene>
    <name evidence="2" type="ORF">EEDITHA_LOCUS14251</name>
</gene>
<feature type="compositionally biased region" description="Basic and acidic residues" evidence="1">
    <location>
        <begin position="66"/>
        <end position="78"/>
    </location>
</feature>
<sequence length="142" mass="15531">MPLKIVFVEHNGGLRLPSSLEMTQIYDLSLPNILAFRFENSLDTICVVVVSRGGGAEAVAPVPPSDRPRDRRGTDGRRATASIVTSGRRVRGGARPPASSCSQAGSSHTRPDTARHRIYKKKRDIAHANIDPSHSKWYPYLG</sequence>
<dbReference type="EMBL" id="CAKOGL010000021">
    <property type="protein sequence ID" value="CAH2099243.1"/>
    <property type="molecule type" value="Genomic_DNA"/>
</dbReference>
<organism evidence="2 3">
    <name type="scientific">Euphydryas editha</name>
    <name type="common">Edith's checkerspot</name>
    <dbReference type="NCBI Taxonomy" id="104508"/>
    <lineage>
        <taxon>Eukaryota</taxon>
        <taxon>Metazoa</taxon>
        <taxon>Ecdysozoa</taxon>
        <taxon>Arthropoda</taxon>
        <taxon>Hexapoda</taxon>
        <taxon>Insecta</taxon>
        <taxon>Pterygota</taxon>
        <taxon>Neoptera</taxon>
        <taxon>Endopterygota</taxon>
        <taxon>Lepidoptera</taxon>
        <taxon>Glossata</taxon>
        <taxon>Ditrysia</taxon>
        <taxon>Papilionoidea</taxon>
        <taxon>Nymphalidae</taxon>
        <taxon>Nymphalinae</taxon>
        <taxon>Euphydryas</taxon>
    </lineage>
</organism>